<accession>W4GLL8</accession>
<dbReference type="GeneID" id="20808095"/>
<proteinExistence type="predicted"/>
<dbReference type="AlphaFoldDB" id="W4GLL8"/>
<evidence type="ECO:0000256" key="1">
    <source>
        <dbReference type="SAM" id="Phobius"/>
    </source>
</evidence>
<keyword evidence="1" id="KW-0472">Membrane</keyword>
<dbReference type="EMBL" id="KI913125">
    <property type="protein sequence ID" value="ETV80570.1"/>
    <property type="molecule type" value="Genomic_DNA"/>
</dbReference>
<feature type="transmembrane region" description="Helical" evidence="1">
    <location>
        <begin position="27"/>
        <end position="45"/>
    </location>
</feature>
<keyword evidence="1" id="KW-1133">Transmembrane helix</keyword>
<reference evidence="2" key="1">
    <citation type="submission" date="2013-12" db="EMBL/GenBank/DDBJ databases">
        <title>The Genome Sequence of Aphanomyces astaci APO3.</title>
        <authorList>
            <consortium name="The Broad Institute Genomics Platform"/>
            <person name="Russ C."/>
            <person name="Tyler B."/>
            <person name="van West P."/>
            <person name="Dieguez-Uribeondo J."/>
            <person name="Young S.K."/>
            <person name="Zeng Q."/>
            <person name="Gargeya S."/>
            <person name="Fitzgerald M."/>
            <person name="Abouelleil A."/>
            <person name="Alvarado L."/>
            <person name="Chapman S.B."/>
            <person name="Gainer-Dewar J."/>
            <person name="Goldberg J."/>
            <person name="Griggs A."/>
            <person name="Gujja S."/>
            <person name="Hansen M."/>
            <person name="Howarth C."/>
            <person name="Imamovic A."/>
            <person name="Ireland A."/>
            <person name="Larimer J."/>
            <person name="McCowan C."/>
            <person name="Murphy C."/>
            <person name="Pearson M."/>
            <person name="Poon T.W."/>
            <person name="Priest M."/>
            <person name="Roberts A."/>
            <person name="Saif S."/>
            <person name="Shea T."/>
            <person name="Sykes S."/>
            <person name="Wortman J."/>
            <person name="Nusbaum C."/>
            <person name="Birren B."/>
        </authorList>
    </citation>
    <scope>NUCLEOTIDE SEQUENCE [LARGE SCALE GENOMIC DNA]</scope>
    <source>
        <strain evidence="2">APO3</strain>
    </source>
</reference>
<gene>
    <name evidence="2" type="ORF">H257_06099</name>
</gene>
<sequence>MKEVVVLVFVAIPQRKRQTRGAAGGAFGIIVIVVVHEHVVLAALVEGRKGQTHASEGALGLHGGDLDLGHVAVFLNRVDGRVCKRLLFLERSRDRRCKRRELLVHRARATITAAAICARGTGGAHGGHTTLVVEELGLPAPAYEAVVVAVVPRCL</sequence>
<organism evidence="2">
    <name type="scientific">Aphanomyces astaci</name>
    <name type="common">Crayfish plague agent</name>
    <dbReference type="NCBI Taxonomy" id="112090"/>
    <lineage>
        <taxon>Eukaryota</taxon>
        <taxon>Sar</taxon>
        <taxon>Stramenopiles</taxon>
        <taxon>Oomycota</taxon>
        <taxon>Saprolegniomycetes</taxon>
        <taxon>Saprolegniales</taxon>
        <taxon>Verrucalvaceae</taxon>
        <taxon>Aphanomyces</taxon>
    </lineage>
</organism>
<protein>
    <submittedName>
        <fullName evidence="2">Uncharacterized protein</fullName>
    </submittedName>
</protein>
<dbReference type="RefSeq" id="XP_009829517.1">
    <property type="nucleotide sequence ID" value="XM_009831215.1"/>
</dbReference>
<evidence type="ECO:0000313" key="2">
    <source>
        <dbReference type="EMBL" id="ETV80570.1"/>
    </source>
</evidence>
<dbReference type="VEuPathDB" id="FungiDB:H257_06099"/>
<keyword evidence="1" id="KW-0812">Transmembrane</keyword>
<name>W4GLL8_APHAT</name>